<evidence type="ECO:0000313" key="1">
    <source>
        <dbReference type="EMBL" id="MEQ2300309.1"/>
    </source>
</evidence>
<name>A0ABV0Z2A3_9TELE</name>
<comment type="caution">
    <text evidence="1">The sequence shown here is derived from an EMBL/GenBank/DDBJ whole genome shotgun (WGS) entry which is preliminary data.</text>
</comment>
<organism evidence="1 2">
    <name type="scientific">Ameca splendens</name>
    <dbReference type="NCBI Taxonomy" id="208324"/>
    <lineage>
        <taxon>Eukaryota</taxon>
        <taxon>Metazoa</taxon>
        <taxon>Chordata</taxon>
        <taxon>Craniata</taxon>
        <taxon>Vertebrata</taxon>
        <taxon>Euteleostomi</taxon>
        <taxon>Actinopterygii</taxon>
        <taxon>Neopterygii</taxon>
        <taxon>Teleostei</taxon>
        <taxon>Neoteleostei</taxon>
        <taxon>Acanthomorphata</taxon>
        <taxon>Ovalentaria</taxon>
        <taxon>Atherinomorphae</taxon>
        <taxon>Cyprinodontiformes</taxon>
        <taxon>Goodeidae</taxon>
        <taxon>Ameca</taxon>
    </lineage>
</organism>
<proteinExistence type="predicted"/>
<accession>A0ABV0Z2A3</accession>
<reference evidence="1 2" key="1">
    <citation type="submission" date="2021-06" db="EMBL/GenBank/DDBJ databases">
        <authorList>
            <person name="Palmer J.M."/>
        </authorList>
    </citation>
    <scope>NUCLEOTIDE SEQUENCE [LARGE SCALE GENOMIC DNA]</scope>
    <source>
        <strain evidence="1 2">AS_MEX2019</strain>
        <tissue evidence="1">Muscle</tissue>
    </source>
</reference>
<evidence type="ECO:0000313" key="2">
    <source>
        <dbReference type="Proteomes" id="UP001469553"/>
    </source>
</evidence>
<gene>
    <name evidence="1" type="ORF">AMECASPLE_024095</name>
</gene>
<dbReference type="EMBL" id="JAHRIP010049296">
    <property type="protein sequence ID" value="MEQ2300309.1"/>
    <property type="molecule type" value="Genomic_DNA"/>
</dbReference>
<keyword evidence="2" id="KW-1185">Reference proteome</keyword>
<sequence length="99" mass="11548">MMRLSYPRHKSCGSLNIAAFSHLNPLLHAAHLVEEELLLELRLPQDANIRKKCSQVKNIFAHSFFKTCHTYWCYAHKAVPWLLSLRLKFCLTFAATHLR</sequence>
<protein>
    <submittedName>
        <fullName evidence="1">Uncharacterized protein</fullName>
    </submittedName>
</protein>
<dbReference type="Proteomes" id="UP001469553">
    <property type="component" value="Unassembled WGS sequence"/>
</dbReference>